<keyword evidence="1" id="KW-1133">Transmembrane helix</keyword>
<keyword evidence="1" id="KW-0812">Transmembrane</keyword>
<keyword evidence="4" id="KW-1185">Reference proteome</keyword>
<gene>
    <name evidence="3" type="ORF">G3446_14240</name>
</gene>
<reference evidence="3 4" key="1">
    <citation type="submission" date="2020-02" db="EMBL/GenBank/DDBJ databases">
        <title>Genome sequences of Thiorhodococcus mannitoliphagus and Thiorhodococcus minor, purple sulfur photosynthetic bacteria in the gammaproteobacterial family, Chromatiaceae.</title>
        <authorList>
            <person name="Aviles F.A."/>
            <person name="Meyer T.E."/>
            <person name="Kyndt J.A."/>
        </authorList>
    </citation>
    <scope>NUCLEOTIDE SEQUENCE [LARGE SCALE GENOMIC DNA]</scope>
    <source>
        <strain evidence="3 4">DSM 11518</strain>
    </source>
</reference>
<dbReference type="Pfam" id="PF09977">
    <property type="entry name" value="Tad_C"/>
    <property type="match status" value="1"/>
</dbReference>
<dbReference type="Proteomes" id="UP000483379">
    <property type="component" value="Unassembled WGS sequence"/>
</dbReference>
<accession>A0A6M0JZX0</accession>
<organism evidence="3 4">
    <name type="scientific">Thiorhodococcus minor</name>
    <dbReference type="NCBI Taxonomy" id="57489"/>
    <lineage>
        <taxon>Bacteria</taxon>
        <taxon>Pseudomonadati</taxon>
        <taxon>Pseudomonadota</taxon>
        <taxon>Gammaproteobacteria</taxon>
        <taxon>Chromatiales</taxon>
        <taxon>Chromatiaceae</taxon>
        <taxon>Thiorhodococcus</taxon>
    </lineage>
</organism>
<feature type="domain" description="DUF2134" evidence="2">
    <location>
        <begin position="56"/>
        <end position="200"/>
    </location>
</feature>
<dbReference type="AlphaFoldDB" id="A0A6M0JZX0"/>
<evidence type="ECO:0000256" key="1">
    <source>
        <dbReference type="SAM" id="Phobius"/>
    </source>
</evidence>
<name>A0A6M0JZX0_9GAMM</name>
<sequence length="470" mass="50993">MTVRLHKRQQRGASLVHFILVIVPLLAMGAFAVDMGNVLMWQAALQRSVDAAALEGARMLYCDDGLLNHTDDQCGSGITSADNAARSLAEDNLADAGATITVERGHWAFQQVPDESTDEANEIKRGGFFTPNATTSPSSLSDTNGKFRPLFDPPGEDLDDLNSDTDDINAVRVQASRLNPSLFGLFAKLDSYQGRATAVAYIGFAGKIAPDEVDVPIAMCQETIDVGCHVGRLIPETDQSGGWTDYLQPGNTPGSSDVCSGAKANDQGGFTGYGTFVDRICSDTSSGNPWELYVGEDMQVKNGQDQNVFSDLFERWQSNCNLDTDADGWPDKPIVWTMPVIENCKFTGHCAPLYGAVQVEVLWMFDKNPDSEGVDGIDNTAPWEMEDWSTDPVTVWSSSSADGEVRWNSFVQHFDLQMKNDEGQMVPATFEAGGATQKTMYFRPGCKEVTLGGTGGINFGVRAEVPVLVF</sequence>
<feature type="transmembrane region" description="Helical" evidence="1">
    <location>
        <begin position="12"/>
        <end position="33"/>
    </location>
</feature>
<comment type="caution">
    <text evidence="3">The sequence shown here is derived from an EMBL/GenBank/DDBJ whole genome shotgun (WGS) entry which is preliminary data.</text>
</comment>
<dbReference type="RefSeq" id="WP_164453498.1">
    <property type="nucleotide sequence ID" value="NZ_JAAIJQ010000040.1"/>
</dbReference>
<keyword evidence="1" id="KW-0472">Membrane</keyword>
<evidence type="ECO:0000313" key="3">
    <source>
        <dbReference type="EMBL" id="NEV63032.1"/>
    </source>
</evidence>
<dbReference type="InterPro" id="IPR018705">
    <property type="entry name" value="DUF2134_membrane"/>
</dbReference>
<proteinExistence type="predicted"/>
<evidence type="ECO:0000259" key="2">
    <source>
        <dbReference type="Pfam" id="PF09977"/>
    </source>
</evidence>
<evidence type="ECO:0000313" key="4">
    <source>
        <dbReference type="Proteomes" id="UP000483379"/>
    </source>
</evidence>
<protein>
    <recommendedName>
        <fullName evidence="2">DUF2134 domain-containing protein</fullName>
    </recommendedName>
</protein>
<dbReference type="EMBL" id="JAAIJQ010000040">
    <property type="protein sequence ID" value="NEV63032.1"/>
    <property type="molecule type" value="Genomic_DNA"/>
</dbReference>